<dbReference type="GO" id="GO:0005615">
    <property type="term" value="C:extracellular space"/>
    <property type="evidence" value="ECO:0007669"/>
    <property type="project" value="TreeGrafter"/>
</dbReference>
<feature type="domain" description="BPTI/Kunitz inhibitor" evidence="9">
    <location>
        <begin position="11"/>
        <end position="61"/>
    </location>
</feature>
<dbReference type="PROSITE" id="PS01186">
    <property type="entry name" value="EGF_2"/>
    <property type="match status" value="2"/>
</dbReference>
<dbReference type="FunFam" id="4.10.410.10:FF:000020">
    <property type="entry name" value="Collagen, type VI, alpha 3"/>
    <property type="match status" value="1"/>
</dbReference>
<feature type="domain" description="EGF-like" evidence="8">
    <location>
        <begin position="134"/>
        <end position="174"/>
    </location>
</feature>
<dbReference type="InterPro" id="IPR002223">
    <property type="entry name" value="Kunitz_BPTI"/>
</dbReference>
<dbReference type="Pfam" id="PF12947">
    <property type="entry name" value="EGF_3"/>
    <property type="match status" value="1"/>
</dbReference>
<proteinExistence type="predicted"/>
<comment type="caution">
    <text evidence="7">Lacks conserved residue(s) required for the propagation of feature annotation.</text>
</comment>
<keyword evidence="10" id="KW-1185">Reference proteome</keyword>
<dbReference type="InterPro" id="IPR050098">
    <property type="entry name" value="TFPI/VKTCI-like"/>
</dbReference>
<keyword evidence="1 7" id="KW-0245">EGF-like domain</keyword>
<dbReference type="InterPro" id="IPR018097">
    <property type="entry name" value="EGF_Ca-bd_CS"/>
</dbReference>
<dbReference type="PROSITE" id="PS01187">
    <property type="entry name" value="EGF_CA"/>
    <property type="match status" value="1"/>
</dbReference>
<keyword evidence="3" id="KW-0732">Signal</keyword>
<evidence type="ECO:0000313" key="11">
    <source>
        <dbReference type="WBParaSite" id="ACRNAN_scaffold10743.g14337.t1"/>
    </source>
</evidence>
<evidence type="ECO:0000313" key="10">
    <source>
        <dbReference type="Proteomes" id="UP000887540"/>
    </source>
</evidence>
<dbReference type="InterPro" id="IPR009030">
    <property type="entry name" value="Growth_fac_rcpt_cys_sf"/>
</dbReference>
<dbReference type="FunFam" id="2.10.25.10:FF:000038">
    <property type="entry name" value="Fibrillin 2"/>
    <property type="match status" value="1"/>
</dbReference>
<keyword evidence="4" id="KW-0677">Repeat</keyword>
<dbReference type="PROSITE" id="PS00280">
    <property type="entry name" value="BPTI_KUNITZ_1"/>
    <property type="match status" value="1"/>
</dbReference>
<dbReference type="PROSITE" id="PS00010">
    <property type="entry name" value="ASX_HYDROXYL"/>
    <property type="match status" value="1"/>
</dbReference>
<dbReference type="WBParaSite" id="ACRNAN_scaffold10743.g14337.t1">
    <property type="protein sequence ID" value="ACRNAN_scaffold10743.g14337.t1"/>
    <property type="gene ID" value="ACRNAN_scaffold10743.g14337"/>
</dbReference>
<dbReference type="Pfam" id="PF00014">
    <property type="entry name" value="Kunitz_BPTI"/>
    <property type="match status" value="2"/>
</dbReference>
<dbReference type="Proteomes" id="UP000887540">
    <property type="component" value="Unplaced"/>
</dbReference>
<dbReference type="Gene3D" id="4.10.410.10">
    <property type="entry name" value="Pancreatic trypsin inhibitor Kunitz domain"/>
    <property type="match status" value="2"/>
</dbReference>
<dbReference type="InterPro" id="IPR001881">
    <property type="entry name" value="EGF-like_Ca-bd_dom"/>
</dbReference>
<dbReference type="PROSITE" id="PS50026">
    <property type="entry name" value="EGF_3"/>
    <property type="match status" value="1"/>
</dbReference>
<evidence type="ECO:0000259" key="8">
    <source>
        <dbReference type="PROSITE" id="PS50026"/>
    </source>
</evidence>
<keyword evidence="6" id="KW-1015">Disulfide bond</keyword>
<keyword evidence="5" id="KW-0722">Serine protease inhibitor</keyword>
<dbReference type="AlphaFoldDB" id="A0A914CI16"/>
<dbReference type="InterPro" id="IPR000152">
    <property type="entry name" value="EGF-type_Asp/Asn_hydroxyl_site"/>
</dbReference>
<sequence length="306" mass="34730">MGTRLNETDICQDPVDPGPCKQKLPKWYWDSVDCRCKKFYYSGCLGTRNRFNTKQGCVQECFYGRNASLPTSPRVPKILPTYTSYIKNFTAKVSNPACLRCEQQTSYCVQYNNSTVECKCKPGFEETSNGLCSDINECRDGLSDCNENAWCENTVGSFICECAAGYVGDGKTCESDLSQPDENDREFSECFRKELACDDLAICRNVTNSCICECPVGYAGNGYNCTNQTVACLDKFDPIYKEECDGEDFWRENYFYDHETKKCTLFWYNGCHGLSTNIFSQLSTCENLCEESNILKIAEEHKINII</sequence>
<evidence type="ECO:0000256" key="5">
    <source>
        <dbReference type="ARBA" id="ARBA00022900"/>
    </source>
</evidence>
<dbReference type="PROSITE" id="PS50279">
    <property type="entry name" value="BPTI_KUNITZ_2"/>
    <property type="match status" value="2"/>
</dbReference>
<evidence type="ECO:0000256" key="2">
    <source>
        <dbReference type="ARBA" id="ARBA00022690"/>
    </source>
</evidence>
<dbReference type="InterPro" id="IPR020901">
    <property type="entry name" value="Prtase_inh_Kunz-CS"/>
</dbReference>
<dbReference type="SMART" id="SM00131">
    <property type="entry name" value="KU"/>
    <property type="match status" value="2"/>
</dbReference>
<organism evidence="10 11">
    <name type="scientific">Acrobeloides nanus</name>
    <dbReference type="NCBI Taxonomy" id="290746"/>
    <lineage>
        <taxon>Eukaryota</taxon>
        <taxon>Metazoa</taxon>
        <taxon>Ecdysozoa</taxon>
        <taxon>Nematoda</taxon>
        <taxon>Chromadorea</taxon>
        <taxon>Rhabditida</taxon>
        <taxon>Tylenchina</taxon>
        <taxon>Cephalobomorpha</taxon>
        <taxon>Cephaloboidea</taxon>
        <taxon>Cephalobidae</taxon>
        <taxon>Acrobeloides</taxon>
    </lineage>
</organism>
<dbReference type="PANTHER" id="PTHR10083:SF374">
    <property type="entry name" value="BPTI_KUNITZ INHIBITOR DOMAIN-CONTAINING PROTEIN"/>
    <property type="match status" value="1"/>
</dbReference>
<accession>A0A914CI16</accession>
<feature type="domain" description="BPTI/Kunitz inhibitor" evidence="9">
    <location>
        <begin position="232"/>
        <end position="289"/>
    </location>
</feature>
<evidence type="ECO:0000256" key="7">
    <source>
        <dbReference type="PROSITE-ProRule" id="PRU00076"/>
    </source>
</evidence>
<dbReference type="SMART" id="SM00179">
    <property type="entry name" value="EGF_CA"/>
    <property type="match status" value="2"/>
</dbReference>
<dbReference type="GO" id="GO:0004867">
    <property type="term" value="F:serine-type endopeptidase inhibitor activity"/>
    <property type="evidence" value="ECO:0007669"/>
    <property type="project" value="UniProtKB-KW"/>
</dbReference>
<dbReference type="Gene3D" id="2.10.25.10">
    <property type="entry name" value="Laminin"/>
    <property type="match status" value="2"/>
</dbReference>
<evidence type="ECO:0000256" key="4">
    <source>
        <dbReference type="ARBA" id="ARBA00022737"/>
    </source>
</evidence>
<evidence type="ECO:0000256" key="1">
    <source>
        <dbReference type="ARBA" id="ARBA00022536"/>
    </source>
</evidence>
<dbReference type="InterPro" id="IPR000742">
    <property type="entry name" value="EGF"/>
</dbReference>
<dbReference type="SUPFAM" id="SSF57196">
    <property type="entry name" value="EGF/Laminin"/>
    <property type="match status" value="1"/>
</dbReference>
<dbReference type="CDD" id="cd00054">
    <property type="entry name" value="EGF_CA"/>
    <property type="match status" value="1"/>
</dbReference>
<evidence type="ECO:0000259" key="9">
    <source>
        <dbReference type="PROSITE" id="PS50279"/>
    </source>
</evidence>
<dbReference type="PANTHER" id="PTHR10083">
    <property type="entry name" value="KUNITZ-TYPE PROTEASE INHIBITOR-RELATED"/>
    <property type="match status" value="1"/>
</dbReference>
<dbReference type="SUPFAM" id="SSF57184">
    <property type="entry name" value="Growth factor receptor domain"/>
    <property type="match status" value="1"/>
</dbReference>
<dbReference type="GO" id="GO:0005509">
    <property type="term" value="F:calcium ion binding"/>
    <property type="evidence" value="ECO:0007669"/>
    <property type="project" value="InterPro"/>
</dbReference>
<evidence type="ECO:0000256" key="6">
    <source>
        <dbReference type="ARBA" id="ARBA00023157"/>
    </source>
</evidence>
<name>A0A914CI16_9BILA</name>
<reference evidence="11" key="1">
    <citation type="submission" date="2022-11" db="UniProtKB">
        <authorList>
            <consortium name="WormBaseParasite"/>
        </authorList>
    </citation>
    <scope>IDENTIFICATION</scope>
</reference>
<evidence type="ECO:0000256" key="3">
    <source>
        <dbReference type="ARBA" id="ARBA00022729"/>
    </source>
</evidence>
<dbReference type="InterPro" id="IPR024731">
    <property type="entry name" value="NELL2-like_EGF"/>
</dbReference>
<dbReference type="SUPFAM" id="SSF57362">
    <property type="entry name" value="BPTI-like"/>
    <property type="match status" value="2"/>
</dbReference>
<protein>
    <submittedName>
        <fullName evidence="11">Uncharacterized protein</fullName>
    </submittedName>
</protein>
<dbReference type="CDD" id="cd00109">
    <property type="entry name" value="Kunitz-type"/>
    <property type="match status" value="2"/>
</dbReference>
<dbReference type="SMART" id="SM00181">
    <property type="entry name" value="EGF"/>
    <property type="match status" value="3"/>
</dbReference>
<keyword evidence="2" id="KW-0646">Protease inhibitor</keyword>
<dbReference type="PRINTS" id="PR00759">
    <property type="entry name" value="BASICPTASE"/>
</dbReference>
<dbReference type="InterPro" id="IPR036880">
    <property type="entry name" value="Kunitz_BPTI_sf"/>
</dbReference>